<organism evidence="1 2">
    <name type="scientific">Rickettsia amblyommatis str. Ac/Pa</name>
    <dbReference type="NCBI Taxonomy" id="1359164"/>
    <lineage>
        <taxon>Bacteria</taxon>
        <taxon>Pseudomonadati</taxon>
        <taxon>Pseudomonadota</taxon>
        <taxon>Alphaproteobacteria</taxon>
        <taxon>Rickettsiales</taxon>
        <taxon>Rickettsiaceae</taxon>
        <taxon>Rickettsieae</taxon>
        <taxon>Rickettsia</taxon>
        <taxon>spotted fever group</taxon>
    </lineage>
</organism>
<gene>
    <name evidence="1" type="ORF">APHACPA_0501</name>
</gene>
<sequence length="102" mass="11185">MLINGKPVQGNITGLIKKLGELPSSFPEYISNLTPKPLSTKEQIDHNQAAFLYNEGLKLYSKGNHLVALKRLQQAEQIAIGQTDSNFLSYINAMIGRTAGNV</sequence>
<dbReference type="AlphaFoldDB" id="A0A0F3N0E8"/>
<dbReference type="Proteomes" id="UP000033556">
    <property type="component" value="Unassembled WGS sequence"/>
</dbReference>
<reference evidence="1 2" key="1">
    <citation type="submission" date="2015-01" db="EMBL/GenBank/DDBJ databases">
        <title>Genome Sequencing of Rickettsiales.</title>
        <authorList>
            <person name="Daugherty S.C."/>
            <person name="Su Q."/>
            <person name="Abolude K."/>
            <person name="Beier-Sexton M."/>
            <person name="Carlyon J.A."/>
            <person name="Carter R."/>
            <person name="Day N.P."/>
            <person name="Dumler S.J."/>
            <person name="Dyachenko V."/>
            <person name="Godinez A."/>
            <person name="Kurtti T.J."/>
            <person name="Lichay M."/>
            <person name="Mullins K.E."/>
            <person name="Ott S."/>
            <person name="Pappas-Brown V."/>
            <person name="Paris D.H."/>
            <person name="Patel P."/>
            <person name="Richards A.L."/>
            <person name="Sadzewicz L."/>
            <person name="Sears K."/>
            <person name="Seidman D."/>
            <person name="Sengamalay N."/>
            <person name="Stenos J."/>
            <person name="Tallon L.J."/>
            <person name="Vincent G."/>
            <person name="Fraser C.M."/>
            <person name="Munderloh U."/>
            <person name="Dunning-Hotopp J.C."/>
        </authorList>
    </citation>
    <scope>NUCLEOTIDE SEQUENCE [LARGE SCALE GENOMIC DNA]</scope>
    <source>
        <strain evidence="1 2">Ac/Pa</strain>
    </source>
</reference>
<comment type="caution">
    <text evidence="1">The sequence shown here is derived from an EMBL/GenBank/DDBJ whole genome shotgun (WGS) entry which is preliminary data.</text>
</comment>
<accession>A0A0F3N0E8</accession>
<name>A0A0F3N0E8_RICAM</name>
<evidence type="ECO:0000313" key="2">
    <source>
        <dbReference type="Proteomes" id="UP000033556"/>
    </source>
</evidence>
<evidence type="ECO:0000313" key="1">
    <source>
        <dbReference type="EMBL" id="KJV61493.1"/>
    </source>
</evidence>
<keyword evidence="2" id="KW-1185">Reference proteome</keyword>
<dbReference type="RefSeq" id="WP_197064058.1">
    <property type="nucleotide sequence ID" value="NZ_LANR01000001.1"/>
</dbReference>
<dbReference type="EMBL" id="LANR01000001">
    <property type="protein sequence ID" value="KJV61493.1"/>
    <property type="molecule type" value="Genomic_DNA"/>
</dbReference>
<dbReference type="PATRIC" id="fig|1359164.3.peg.498"/>
<protein>
    <submittedName>
        <fullName evidence="1">Uncharacterized protein</fullName>
    </submittedName>
</protein>
<proteinExistence type="predicted"/>